<reference evidence="2 3" key="1">
    <citation type="submission" date="2021-02" db="EMBL/GenBank/DDBJ databases">
        <title>Complete genome of Desulfoluna sp. strain ASN36.</title>
        <authorList>
            <person name="Takahashi A."/>
            <person name="Kojima H."/>
            <person name="Fukui M."/>
        </authorList>
    </citation>
    <scope>NUCLEOTIDE SEQUENCE [LARGE SCALE GENOMIC DNA]</scope>
    <source>
        <strain evidence="2 3">ASN36</strain>
    </source>
</reference>
<dbReference type="Gene3D" id="2.40.10.220">
    <property type="entry name" value="predicted glycosyltransferase like domains"/>
    <property type="match status" value="1"/>
</dbReference>
<accession>A0ABM7PDT9</accession>
<keyword evidence="3" id="KW-1185">Reference proteome</keyword>
<evidence type="ECO:0000313" key="3">
    <source>
        <dbReference type="Proteomes" id="UP001320148"/>
    </source>
</evidence>
<dbReference type="Pfam" id="PF07238">
    <property type="entry name" value="PilZ"/>
    <property type="match status" value="1"/>
</dbReference>
<name>A0ABM7PDT9_9BACT</name>
<organism evidence="2 3">
    <name type="scientific">Desulfoluna limicola</name>
    <dbReference type="NCBI Taxonomy" id="2810562"/>
    <lineage>
        <taxon>Bacteria</taxon>
        <taxon>Pseudomonadati</taxon>
        <taxon>Thermodesulfobacteriota</taxon>
        <taxon>Desulfobacteria</taxon>
        <taxon>Desulfobacterales</taxon>
        <taxon>Desulfolunaceae</taxon>
        <taxon>Desulfoluna</taxon>
    </lineage>
</organism>
<evidence type="ECO:0000313" key="2">
    <source>
        <dbReference type="EMBL" id="BCS95795.1"/>
    </source>
</evidence>
<sequence>MEKRKHSRFNSSNLLSYTCVNAENTVVQQGMGKTLDVSEGGILLETHVPIDAQHTVHLDIGFKDDVAEIVGKVAYSRQGESGREESGIRFEEYGDESRQVLQRFIEEFKGI</sequence>
<gene>
    <name evidence="2" type="ORF">DSLASN_14270</name>
</gene>
<protein>
    <recommendedName>
        <fullName evidence="1">PilZ domain-containing protein</fullName>
    </recommendedName>
</protein>
<dbReference type="Proteomes" id="UP001320148">
    <property type="component" value="Chromosome"/>
</dbReference>
<dbReference type="RefSeq" id="WP_236892128.1">
    <property type="nucleotide sequence ID" value="NZ_AP024488.1"/>
</dbReference>
<dbReference type="EMBL" id="AP024488">
    <property type="protein sequence ID" value="BCS95795.1"/>
    <property type="molecule type" value="Genomic_DNA"/>
</dbReference>
<dbReference type="InterPro" id="IPR009875">
    <property type="entry name" value="PilZ_domain"/>
</dbReference>
<feature type="domain" description="PilZ" evidence="1">
    <location>
        <begin position="2"/>
        <end position="106"/>
    </location>
</feature>
<dbReference type="SUPFAM" id="SSF141371">
    <property type="entry name" value="PilZ domain-like"/>
    <property type="match status" value="1"/>
</dbReference>
<evidence type="ECO:0000259" key="1">
    <source>
        <dbReference type="Pfam" id="PF07238"/>
    </source>
</evidence>
<proteinExistence type="predicted"/>